<dbReference type="InterPro" id="IPR044906">
    <property type="entry name" value="Nitr_red_alph_N_sf"/>
</dbReference>
<dbReference type="PANTHER" id="PTHR43105">
    <property type="entry name" value="RESPIRATORY NITRATE REDUCTASE"/>
    <property type="match status" value="1"/>
</dbReference>
<organism evidence="19 20">
    <name type="scientific">Rhizobium jaguaris</name>
    <dbReference type="NCBI Taxonomy" id="1312183"/>
    <lineage>
        <taxon>Bacteria</taxon>
        <taxon>Pseudomonadati</taxon>
        <taxon>Pseudomonadota</taxon>
        <taxon>Alphaproteobacteria</taxon>
        <taxon>Hyphomicrobiales</taxon>
        <taxon>Rhizobiaceae</taxon>
        <taxon>Rhizobium/Agrobacterium group</taxon>
        <taxon>Rhizobium</taxon>
    </lineage>
</organism>
<keyword evidence="10" id="KW-0479">Metal-binding</keyword>
<dbReference type="SMART" id="SM00926">
    <property type="entry name" value="Molybdop_Fe4S4"/>
    <property type="match status" value="1"/>
</dbReference>
<dbReference type="GO" id="GO:0160182">
    <property type="term" value="F:nitrate reductase (quinone) activity"/>
    <property type="evidence" value="ECO:0007669"/>
    <property type="project" value="UniProtKB-EC"/>
</dbReference>
<evidence type="ECO:0000256" key="7">
    <source>
        <dbReference type="ARBA" id="ARBA00022475"/>
    </source>
</evidence>
<dbReference type="PROSITE" id="PS51669">
    <property type="entry name" value="4FE4S_MOW_BIS_MGD"/>
    <property type="match status" value="1"/>
</dbReference>
<dbReference type="SUPFAM" id="SSF53706">
    <property type="entry name" value="Formate dehydrogenase/DMSO reductase, domains 1-3"/>
    <property type="match status" value="1"/>
</dbReference>
<dbReference type="AlphaFoldDB" id="A0A387G836"/>
<comment type="similarity">
    <text evidence="4">Belongs to the prokaryotic molybdopterin-containing oxidoreductase family.</text>
</comment>
<evidence type="ECO:0000256" key="1">
    <source>
        <dbReference type="ARBA" id="ARBA00001942"/>
    </source>
</evidence>
<comment type="cofactor">
    <cofactor evidence="2">
        <name>[4Fe-4S] cluster</name>
        <dbReference type="ChEBI" id="CHEBI:49883"/>
    </cofactor>
</comment>
<dbReference type="EMBL" id="CP032695">
    <property type="protein sequence ID" value="AYG63626.1"/>
    <property type="molecule type" value="Genomic_DNA"/>
</dbReference>
<evidence type="ECO:0000256" key="15">
    <source>
        <dbReference type="ARBA" id="ARBA00023063"/>
    </source>
</evidence>
<keyword evidence="15" id="KW-0534">Nitrate assimilation</keyword>
<keyword evidence="19" id="KW-0614">Plasmid</keyword>
<dbReference type="CDD" id="cd02776">
    <property type="entry name" value="MopB_CT_Nitrate-R-NarG-like"/>
    <property type="match status" value="1"/>
</dbReference>
<keyword evidence="8" id="KW-0004">4Fe-4S</keyword>
<protein>
    <recommendedName>
        <fullName evidence="5">nitrate reductase (quinone)</fullName>
        <ecNumber evidence="5">1.7.5.1</ecNumber>
    </recommendedName>
</protein>
<dbReference type="InterPro" id="IPR006468">
    <property type="entry name" value="NarG"/>
</dbReference>
<evidence type="ECO:0000256" key="9">
    <source>
        <dbReference type="ARBA" id="ARBA00022505"/>
    </source>
</evidence>
<dbReference type="GO" id="GO:0042128">
    <property type="term" value="P:nitrate assimilation"/>
    <property type="evidence" value="ECO:0007669"/>
    <property type="project" value="UniProtKB-KW"/>
</dbReference>
<dbReference type="PROSITE" id="PS00490">
    <property type="entry name" value="MOLYBDOPTERIN_PROK_2"/>
    <property type="match status" value="1"/>
</dbReference>
<dbReference type="FunFam" id="3.40.50.12440:FF:000001">
    <property type="entry name" value="Nitrate reductase subunit alpha"/>
    <property type="match status" value="1"/>
</dbReference>
<evidence type="ECO:0000259" key="18">
    <source>
        <dbReference type="PROSITE" id="PS51669"/>
    </source>
</evidence>
<dbReference type="GO" id="GO:0046872">
    <property type="term" value="F:metal ion binding"/>
    <property type="evidence" value="ECO:0007669"/>
    <property type="project" value="UniProtKB-KW"/>
</dbReference>
<dbReference type="PROSITE" id="PS00932">
    <property type="entry name" value="MOLYBDOPTERIN_PROK_3"/>
    <property type="match status" value="1"/>
</dbReference>
<evidence type="ECO:0000256" key="11">
    <source>
        <dbReference type="ARBA" id="ARBA00022982"/>
    </source>
</evidence>
<dbReference type="GO" id="GO:0043546">
    <property type="term" value="F:molybdopterin cofactor binding"/>
    <property type="evidence" value="ECO:0007669"/>
    <property type="project" value="InterPro"/>
</dbReference>
<evidence type="ECO:0000256" key="14">
    <source>
        <dbReference type="ARBA" id="ARBA00023014"/>
    </source>
</evidence>
<keyword evidence="11" id="KW-0249">Electron transport</keyword>
<evidence type="ECO:0000256" key="8">
    <source>
        <dbReference type="ARBA" id="ARBA00022485"/>
    </source>
</evidence>
<dbReference type="GO" id="GO:0009325">
    <property type="term" value="C:nitrate reductase complex"/>
    <property type="evidence" value="ECO:0007669"/>
    <property type="project" value="InterPro"/>
</dbReference>
<feature type="domain" description="4Fe-4S Mo/W bis-MGD-type" evidence="18">
    <location>
        <begin position="43"/>
        <end position="107"/>
    </location>
</feature>
<dbReference type="KEGG" id="rjg:CCGE525_33910"/>
<dbReference type="InterPro" id="IPR028189">
    <property type="entry name" value="Nitr_red_alph_N"/>
</dbReference>
<dbReference type="GO" id="GO:0051539">
    <property type="term" value="F:4 iron, 4 sulfur cluster binding"/>
    <property type="evidence" value="ECO:0007669"/>
    <property type="project" value="UniProtKB-KW"/>
</dbReference>
<evidence type="ECO:0000256" key="3">
    <source>
        <dbReference type="ARBA" id="ARBA00004202"/>
    </source>
</evidence>
<evidence type="ECO:0000256" key="13">
    <source>
        <dbReference type="ARBA" id="ARBA00023004"/>
    </source>
</evidence>
<sequence>MSHFLDRLTFFRKNVDQFSNGHGIVTSEDRSWEDGYRKRWQHDKIVRSTHGVNCTGSCSWKIYVKGGIVTWETQQTDYPRTRPDLPNHEPRGCSRGASYSWYLYSGARVKYPMIRGRLLKLWRKARASMSPVAAWASIVEDAEKRKSYISIRGHGGFVRATWDEVNEIIAAANAYTIKAHGPDRIIGFSPIPAMSMVSYAAGSRYLSLLGGVCMSFYDWYCDLPPASPQTWGEQTDVPESADWYNAGFLILWGSNVPQTRTPDAHFYTEVRYKGTKSAVVSPDYAEATKFADIWLNPKQGTDAALALAMGHVILREYYLDRTVPYFDDYTRRYTDMPFLVRLAEQNGRLVPERQLRASELEGGLGETNNPDWKAVAIDEKTGELVAPLGSVGYRWGEQAKWNLEQKDGRGRDIRLKLSLAGEDAATIEQVDFPYFGGRATEHFVATEHGEILTRNVPVRTLKDANGKPVKVATVYDLMMANYGLDRGFGGANVARDYDADVPFTPAWAERITGVKRDAIITVAREFATNAEKTNGRSMIIIGAGMNHWYNMDMNYRGVINLLVFCGAIGQSGGGWSHYVGQEKLRPQTGWTPLAFALDWARPPRHMNSTSFFYAHTDQWRYETLTASEILSPTAPEGDWNQSFIDYNVRAERMGWLPSAPQLKVNSLSIAKKAKEAGLEPKDYVAKGLKSGELELACHDPDDPANWPRNMFVWRSNLLGSSGKGHEYFLKHLLGTENGVMGKDLGEEGAVRNKEVVWHDEAPRGKLDLLVTLDFRMSTTCVYSDIVLPTATWYEKNDLNTSDMHPFIHPLSAAVDPAWEARSDWEIYKGIAKAFSRVAPEVLGVEQDVVLTPIQHDSPGEMAQAFDVKDWKRGEIEPIAGRTMPSVAVIERDYPNIHARFTALGPLMTSVGNGGKGISWKTEHEVQALGALNGVREHGAAKGLPKIETDIDAAEVILMLAPETNGEVAVKAWDALSKATGREHAHLAVPKEDEKIRYRDIQAQPRKIISSPTWSGIESEKVCYNAGYTNVHELIPWRTLTGRQQLYQDHLWMRAFGEGFVTWKPPVDLKTIAVVKDRRPNGNKEIVLNFLTPHQKWGIHSTYTDNLLMLTLNRGGPVVWISEVDAKSAGIVDNDWVEVFNANGALTARAVVSQRIKQGMMLMYHAQEKIINTPGSEMTGNRGGIHNSVTRTVLKPTHMIGGYAQLAYGFNYYGTVGSNRDEFIVVRKMSKIDWLEEPLSTNAPKEAAE</sequence>
<keyword evidence="12 19" id="KW-0560">Oxidoreductase</keyword>
<reference evidence="19 20" key="1">
    <citation type="submission" date="2018-10" db="EMBL/GenBank/DDBJ databases">
        <title>Rhizobium etli, R. leguminosarum and a new Rhizobium genospecies from Phaseolus dumosus.</title>
        <authorList>
            <person name="Ramirez-Puebla S.T."/>
            <person name="Rogel-Hernandez M.A."/>
            <person name="Guerrero G."/>
            <person name="Ormeno-Orrillo E."/>
            <person name="Martinez-Romero J.C."/>
            <person name="Negrete-Yankelevich S."/>
            <person name="Martinez-Romero E."/>
        </authorList>
    </citation>
    <scope>NUCLEOTIDE SEQUENCE [LARGE SCALE GENOMIC DNA]</scope>
    <source>
        <strain evidence="19 20">CCGE525</strain>
        <plasmid evidence="20">prccge525c</plasmid>
    </source>
</reference>
<keyword evidence="6" id="KW-0813">Transport</keyword>
<evidence type="ECO:0000256" key="6">
    <source>
        <dbReference type="ARBA" id="ARBA00022448"/>
    </source>
</evidence>
<keyword evidence="7" id="KW-1003">Cell membrane</keyword>
<dbReference type="OrthoDB" id="9759518at2"/>
<keyword evidence="14" id="KW-0411">Iron-sulfur</keyword>
<evidence type="ECO:0000256" key="5">
    <source>
        <dbReference type="ARBA" id="ARBA00012500"/>
    </source>
</evidence>
<dbReference type="GO" id="GO:0045333">
    <property type="term" value="P:cellular respiration"/>
    <property type="evidence" value="ECO:0007669"/>
    <property type="project" value="UniProtKB-ARBA"/>
</dbReference>
<dbReference type="Pfam" id="PF01568">
    <property type="entry name" value="Molydop_binding"/>
    <property type="match status" value="1"/>
</dbReference>
<dbReference type="CDD" id="cd02750">
    <property type="entry name" value="MopB_Nitrate-R-NarG-like"/>
    <property type="match status" value="1"/>
</dbReference>
<dbReference type="InterPro" id="IPR006656">
    <property type="entry name" value="Mopterin_OxRdtase"/>
</dbReference>
<accession>A0A387G836</accession>
<dbReference type="PANTHER" id="PTHR43105:SF2">
    <property type="entry name" value="RESPIRATORY NITRATE REDUCTASE 2 ALPHA CHAIN"/>
    <property type="match status" value="1"/>
</dbReference>
<dbReference type="Pfam" id="PF14710">
    <property type="entry name" value="Nitr_red_alph_N"/>
    <property type="match status" value="1"/>
</dbReference>
<evidence type="ECO:0000313" key="20">
    <source>
        <dbReference type="Proteomes" id="UP000282195"/>
    </source>
</evidence>
<evidence type="ECO:0000256" key="2">
    <source>
        <dbReference type="ARBA" id="ARBA00001966"/>
    </source>
</evidence>
<dbReference type="NCBIfam" id="TIGR01580">
    <property type="entry name" value="narG"/>
    <property type="match status" value="1"/>
</dbReference>
<comment type="catalytic activity">
    <reaction evidence="17">
        <text>nitrate + a quinol = a quinone + nitrite + H2O</text>
        <dbReference type="Rhea" id="RHEA:56144"/>
        <dbReference type="ChEBI" id="CHEBI:15377"/>
        <dbReference type="ChEBI" id="CHEBI:16301"/>
        <dbReference type="ChEBI" id="CHEBI:17632"/>
        <dbReference type="ChEBI" id="CHEBI:24646"/>
        <dbReference type="ChEBI" id="CHEBI:132124"/>
        <dbReference type="EC" id="1.7.5.1"/>
    </reaction>
</comment>
<keyword evidence="16" id="KW-0472">Membrane</keyword>
<evidence type="ECO:0000256" key="17">
    <source>
        <dbReference type="ARBA" id="ARBA00048294"/>
    </source>
</evidence>
<dbReference type="RefSeq" id="WP_120708523.1">
    <property type="nucleotide sequence ID" value="NZ_CP032695.1"/>
</dbReference>
<dbReference type="Proteomes" id="UP000282195">
    <property type="component" value="Plasmid pRCCGE525c"/>
</dbReference>
<dbReference type="InterPro" id="IPR050123">
    <property type="entry name" value="Prok_molybdopt-oxidoreductase"/>
</dbReference>
<name>A0A387G836_9HYPH</name>
<comment type="subcellular location">
    <subcellularLocation>
        <location evidence="3">Cell membrane</location>
        <topology evidence="3">Peripheral membrane protein</topology>
    </subcellularLocation>
</comment>
<dbReference type="InterPro" id="IPR006657">
    <property type="entry name" value="MoPterin_dinucl-bd_dom"/>
</dbReference>
<comment type="cofactor">
    <cofactor evidence="1">
        <name>Mo-bis(molybdopterin guanine dinucleotide)</name>
        <dbReference type="ChEBI" id="CHEBI:60539"/>
    </cofactor>
</comment>
<evidence type="ECO:0000256" key="10">
    <source>
        <dbReference type="ARBA" id="ARBA00022723"/>
    </source>
</evidence>
<keyword evidence="13" id="KW-0408">Iron</keyword>
<dbReference type="EC" id="1.7.5.1" evidence="5"/>
<dbReference type="InterPro" id="IPR006655">
    <property type="entry name" value="Mopterin_OxRdtase_prok_CS"/>
</dbReference>
<keyword evidence="20" id="KW-1185">Reference proteome</keyword>
<evidence type="ECO:0000313" key="19">
    <source>
        <dbReference type="EMBL" id="AYG63626.1"/>
    </source>
</evidence>
<dbReference type="Pfam" id="PF00384">
    <property type="entry name" value="Molybdopterin"/>
    <property type="match status" value="1"/>
</dbReference>
<evidence type="ECO:0000256" key="4">
    <source>
        <dbReference type="ARBA" id="ARBA00010312"/>
    </source>
</evidence>
<dbReference type="InterPro" id="IPR009010">
    <property type="entry name" value="Asp_de-COase-like_dom_sf"/>
</dbReference>
<keyword evidence="9" id="KW-0500">Molybdenum</keyword>
<evidence type="ECO:0000256" key="12">
    <source>
        <dbReference type="ARBA" id="ARBA00023002"/>
    </source>
</evidence>
<evidence type="ECO:0000256" key="16">
    <source>
        <dbReference type="ARBA" id="ARBA00023136"/>
    </source>
</evidence>
<dbReference type="Gene3D" id="4.10.1200.10">
    <property type="entry name" value="nitrate reductase tail"/>
    <property type="match status" value="1"/>
</dbReference>
<proteinExistence type="inferred from homology"/>
<dbReference type="GO" id="GO:0005886">
    <property type="term" value="C:plasma membrane"/>
    <property type="evidence" value="ECO:0007669"/>
    <property type="project" value="UniProtKB-SubCell"/>
</dbReference>
<gene>
    <name evidence="19" type="ORF">CCGE525_33910</name>
</gene>
<dbReference type="Gene3D" id="3.40.50.12440">
    <property type="match status" value="1"/>
</dbReference>
<geneLocation type="plasmid" evidence="20">
    <name>prccge525c</name>
</geneLocation>
<dbReference type="InterPro" id="IPR006963">
    <property type="entry name" value="Mopterin_OxRdtase_4Fe-4S_dom"/>
</dbReference>
<dbReference type="InterPro" id="IPR037943">
    <property type="entry name" value="MopB_CT_Nitrate-R-NarG-like"/>
</dbReference>
<dbReference type="SUPFAM" id="SSF50692">
    <property type="entry name" value="ADC-like"/>
    <property type="match status" value="1"/>
</dbReference>